<feature type="region of interest" description="Disordered" evidence="1">
    <location>
        <begin position="298"/>
        <end position="340"/>
    </location>
</feature>
<dbReference type="SUPFAM" id="SSF52096">
    <property type="entry name" value="ClpP/crotonase"/>
    <property type="match status" value="1"/>
</dbReference>
<organism evidence="2 3">
    <name type="scientific">Streptomyces olivaceiscleroticus</name>
    <dbReference type="NCBI Taxonomy" id="68245"/>
    <lineage>
        <taxon>Bacteria</taxon>
        <taxon>Bacillati</taxon>
        <taxon>Actinomycetota</taxon>
        <taxon>Actinomycetes</taxon>
        <taxon>Kitasatosporales</taxon>
        <taxon>Streptomycetaceae</taxon>
        <taxon>Streptomyces</taxon>
    </lineage>
</organism>
<dbReference type="Proteomes" id="UP001500909">
    <property type="component" value="Unassembled WGS sequence"/>
</dbReference>
<name>A0ABN0ZSY6_9ACTN</name>
<evidence type="ECO:0000313" key="2">
    <source>
        <dbReference type="EMBL" id="GAA0457960.1"/>
    </source>
</evidence>
<evidence type="ECO:0000256" key="1">
    <source>
        <dbReference type="SAM" id="MobiDB-lite"/>
    </source>
</evidence>
<reference evidence="2 3" key="1">
    <citation type="journal article" date="2019" name="Int. J. Syst. Evol. Microbiol.">
        <title>The Global Catalogue of Microorganisms (GCM) 10K type strain sequencing project: providing services to taxonomists for standard genome sequencing and annotation.</title>
        <authorList>
            <consortium name="The Broad Institute Genomics Platform"/>
            <consortium name="The Broad Institute Genome Sequencing Center for Infectious Disease"/>
            <person name="Wu L."/>
            <person name="Ma J."/>
        </authorList>
    </citation>
    <scope>NUCLEOTIDE SEQUENCE [LARGE SCALE GENOMIC DNA]</scope>
    <source>
        <strain evidence="2 3">JCM 4805</strain>
    </source>
</reference>
<feature type="compositionally biased region" description="Basic and acidic residues" evidence="1">
    <location>
        <begin position="298"/>
        <end position="320"/>
    </location>
</feature>
<dbReference type="InterPro" id="IPR029045">
    <property type="entry name" value="ClpP/crotonase-like_dom_sf"/>
</dbReference>
<keyword evidence="3" id="KW-1185">Reference proteome</keyword>
<gene>
    <name evidence="2" type="ORF">GCM10010361_22480</name>
</gene>
<accession>A0ABN0ZSY6</accession>
<dbReference type="PANTHER" id="PTHR11941:SF54">
    <property type="entry name" value="ENOYL-COA HYDRATASE, MITOCHONDRIAL"/>
    <property type="match status" value="1"/>
</dbReference>
<dbReference type="Gene3D" id="3.90.226.10">
    <property type="entry name" value="2-enoyl-CoA Hydratase, Chain A, domain 1"/>
    <property type="match status" value="1"/>
</dbReference>
<sequence>MSGTARERTAATGAEHAAAGGTEQAPVTAVERAAATGAERAAATGRGRVVSGVGGAGTDGSFETLRVEERADRVVVTLYRPTARNAISGQMISELHAVCDLLERDPKLLLLTGHGGVFAGGADIAELLRRGRDEALQGINSRLFERVRRLPMPTVAAVDGWALGGGAELSYACDIRIAGPDAVFGNPEPGLGILAAAGASWRLPELVGESVAKQVLLAGRNLDAAAALATGLVMEVVPADELLDRAHAVLDRMARSSATALRLTKLVVDAPGAHPVADDLAQAVLFEGQDKRDRMTRFLEKRGLEKRGPEERGPEERAPEQRGLAMEPEKRDLAMEGEQA</sequence>
<evidence type="ECO:0008006" key="4">
    <source>
        <dbReference type="Google" id="ProtNLM"/>
    </source>
</evidence>
<dbReference type="InterPro" id="IPR001753">
    <property type="entry name" value="Enoyl-CoA_hydra/iso"/>
</dbReference>
<comment type="caution">
    <text evidence="2">The sequence shown here is derived from an EMBL/GenBank/DDBJ whole genome shotgun (WGS) entry which is preliminary data.</text>
</comment>
<feature type="region of interest" description="Disordered" evidence="1">
    <location>
        <begin position="1"/>
        <end position="53"/>
    </location>
</feature>
<evidence type="ECO:0000313" key="3">
    <source>
        <dbReference type="Proteomes" id="UP001500909"/>
    </source>
</evidence>
<dbReference type="PANTHER" id="PTHR11941">
    <property type="entry name" value="ENOYL-COA HYDRATASE-RELATED"/>
    <property type="match status" value="1"/>
</dbReference>
<feature type="compositionally biased region" description="Low complexity" evidence="1">
    <location>
        <begin position="10"/>
        <end position="51"/>
    </location>
</feature>
<protein>
    <recommendedName>
        <fullName evidence="4">Enoyl-CoA hydratase</fullName>
    </recommendedName>
</protein>
<dbReference type="EMBL" id="BAAABY010000014">
    <property type="protein sequence ID" value="GAA0457960.1"/>
    <property type="molecule type" value="Genomic_DNA"/>
</dbReference>
<dbReference type="Pfam" id="PF00378">
    <property type="entry name" value="ECH_1"/>
    <property type="match status" value="1"/>
</dbReference>
<proteinExistence type="predicted"/>
<dbReference type="CDD" id="cd06558">
    <property type="entry name" value="crotonase-like"/>
    <property type="match status" value="1"/>
</dbReference>